<dbReference type="Pfam" id="PF01546">
    <property type="entry name" value="Peptidase_M20"/>
    <property type="match status" value="1"/>
</dbReference>
<comment type="caution">
    <text evidence="2">The sequence shown here is derived from an EMBL/GenBank/DDBJ whole genome shotgun (WGS) entry which is preliminary data.</text>
</comment>
<dbReference type="PANTHER" id="PTHR30575">
    <property type="entry name" value="PEPTIDASE M20"/>
    <property type="match status" value="1"/>
</dbReference>
<reference evidence="2 3" key="1">
    <citation type="submission" date="2022-09" db="EMBL/GenBank/DDBJ databases">
        <authorList>
            <person name="Han X.L."/>
            <person name="Wang Q."/>
            <person name="Lu T."/>
        </authorList>
    </citation>
    <scope>NUCLEOTIDE SEQUENCE [LARGE SCALE GENOMIC DNA]</scope>
    <source>
        <strain evidence="2 3">WQ 127069</strain>
    </source>
</reference>
<dbReference type="RefSeq" id="WP_262685480.1">
    <property type="nucleotide sequence ID" value="NZ_JAOQIO010000084.1"/>
</dbReference>
<dbReference type="PANTHER" id="PTHR30575:SF0">
    <property type="entry name" value="XAA-ARG DIPEPTIDASE"/>
    <property type="match status" value="1"/>
</dbReference>
<accession>A0ABT2UI37</accession>
<keyword evidence="3" id="KW-1185">Reference proteome</keyword>
<dbReference type="SUPFAM" id="SSF53187">
    <property type="entry name" value="Zn-dependent exopeptidases"/>
    <property type="match status" value="1"/>
</dbReference>
<evidence type="ECO:0000259" key="1">
    <source>
        <dbReference type="Pfam" id="PF07687"/>
    </source>
</evidence>
<evidence type="ECO:0000313" key="3">
    <source>
        <dbReference type="Proteomes" id="UP001652445"/>
    </source>
</evidence>
<dbReference type="InterPro" id="IPR011650">
    <property type="entry name" value="Peptidase_M20_dimer"/>
</dbReference>
<dbReference type="CDD" id="cd05673">
    <property type="entry name" value="M20_Acy1L2_AbgB"/>
    <property type="match status" value="1"/>
</dbReference>
<dbReference type="PIRSF" id="PIRSF037227">
    <property type="entry name" value="Aminobenzoyl-glu_utiliz_pB"/>
    <property type="match status" value="1"/>
</dbReference>
<dbReference type="Pfam" id="PF07687">
    <property type="entry name" value="M20_dimer"/>
    <property type="match status" value="1"/>
</dbReference>
<evidence type="ECO:0000313" key="2">
    <source>
        <dbReference type="EMBL" id="MCU6794311.1"/>
    </source>
</evidence>
<dbReference type="Gene3D" id="3.40.630.10">
    <property type="entry name" value="Zn peptidases"/>
    <property type="match status" value="1"/>
</dbReference>
<dbReference type="NCBIfam" id="TIGR01891">
    <property type="entry name" value="amidohydrolases"/>
    <property type="match status" value="1"/>
</dbReference>
<dbReference type="InterPro" id="IPR002933">
    <property type="entry name" value="Peptidase_M20"/>
</dbReference>
<dbReference type="Proteomes" id="UP001652445">
    <property type="component" value="Unassembled WGS sequence"/>
</dbReference>
<dbReference type="EMBL" id="JAOQIO010000084">
    <property type="protein sequence ID" value="MCU6794311.1"/>
    <property type="molecule type" value="Genomic_DNA"/>
</dbReference>
<dbReference type="InterPro" id="IPR017439">
    <property type="entry name" value="Amidohydrolase"/>
</dbReference>
<gene>
    <name evidence="2" type="ORF">OB236_19585</name>
</gene>
<organism evidence="2 3">
    <name type="scientific">Paenibacillus baimaensis</name>
    <dbReference type="NCBI Taxonomy" id="2982185"/>
    <lineage>
        <taxon>Bacteria</taxon>
        <taxon>Bacillati</taxon>
        <taxon>Bacillota</taxon>
        <taxon>Bacilli</taxon>
        <taxon>Bacillales</taxon>
        <taxon>Paenibacillaceae</taxon>
        <taxon>Paenibacillus</taxon>
    </lineage>
</organism>
<dbReference type="InterPro" id="IPR052030">
    <property type="entry name" value="Peptidase_M20/M20A_hydrolases"/>
</dbReference>
<protein>
    <submittedName>
        <fullName evidence="2">M20 family metallopeptidase</fullName>
    </submittedName>
</protein>
<dbReference type="Gene3D" id="3.30.70.360">
    <property type="match status" value="1"/>
</dbReference>
<dbReference type="SUPFAM" id="SSF55031">
    <property type="entry name" value="Bacterial exopeptidase dimerisation domain"/>
    <property type="match status" value="1"/>
</dbReference>
<dbReference type="InterPro" id="IPR017145">
    <property type="entry name" value="Aminobenzoyl-glu_utiliz_pB"/>
</dbReference>
<feature type="domain" description="Peptidase M20 dimerisation" evidence="1">
    <location>
        <begin position="193"/>
        <end position="283"/>
    </location>
</feature>
<name>A0ABT2UI37_9BACL</name>
<dbReference type="InterPro" id="IPR036264">
    <property type="entry name" value="Bact_exopeptidase_dim_dom"/>
</dbReference>
<sequence length="477" mass="51545">MTDVQHISDRVQEIADLIENQRDLFIKVSNQIWEYAETRYEERQSAALFAEVLEQEGFTVQREAGGIPTALVGSYGQGKPVIAVLAEYDALSGLSQKKGESRKAPIVSGANGHGCGHNLLGSGALAAAVAVRQYMEKHKLPGTVRLYGCPAEEGGGGKGFMVKNGLFADVDAAVTWHPGTTSHIMSTSSLATCQVYYRFKGRSAHAGGDAHLGRSALDAVELMNVGCNYLREHIISDARLHYAITNTGGLSPNVVQSEAEVLYKMRVPRSEQLADLYERICNVAKGAALMTGTELEIIFDSGSSELIVNRTLEQVMHEQFIQLGCPVFDETEQQFASEIRATLSDAEKNHNLPQELSGKVLSDRLEPYEVKQEITVAMGSTDVGDVSWNVPTVQSWITSMALGTALHSWQAVSQVGMSIGHKGMLHAGKVIAATAVELLSTPEVLEQAKEEHTKQLSGRSYICPIPDGLIPGPVRGA</sequence>
<proteinExistence type="predicted"/>